<dbReference type="Gene3D" id="3.30.565.10">
    <property type="entry name" value="Histidine kinase-like ATPase, C-terminal domain"/>
    <property type="match status" value="1"/>
</dbReference>
<dbReference type="EMBL" id="JAAMOW010000013">
    <property type="protein sequence ID" value="NGY07018.1"/>
    <property type="molecule type" value="Genomic_DNA"/>
</dbReference>
<accession>A0A6M2BWY4</accession>
<feature type="transmembrane region" description="Helical" evidence="4">
    <location>
        <begin position="27"/>
        <end position="44"/>
    </location>
</feature>
<keyword evidence="6" id="KW-0418">Kinase</keyword>
<dbReference type="PANTHER" id="PTHR43065:SF50">
    <property type="entry name" value="HISTIDINE KINASE"/>
    <property type="match status" value="1"/>
</dbReference>
<dbReference type="RefSeq" id="WP_166261681.1">
    <property type="nucleotide sequence ID" value="NZ_JAAMOW010000013.1"/>
</dbReference>
<dbReference type="InterPro" id="IPR003594">
    <property type="entry name" value="HATPase_dom"/>
</dbReference>
<sequence length="588" mass="63537">MALSRMASGGYSPEPLFRLPQLSLRNLALLVAATLAIGLLASLLRMSWGHAIDPTQQLRGLEQLATAARLDAALDQSFESARLALDAEPAELPDLVQRIDATRQGLQDSFTRSGVDASVSVPLRNYINAARDKTAATTELKRSLGTFVTAFKAMQQQGDSTLAALQSADDAPLRRPVMALVSAATSYGIQSVPGNGADIDQLLATIDAASSRDHAVLSKLTAAVRTMRSAKDSLQRQLAAFRAMPTASSLQQLRNASLDYSRNEELRRERGRTMLGVYTAALFVAFGALALWLRKSFSDLDRANANLQQANEGLEQGIAERTRDLSEALDNLRMQQAQLIQSEKMASLGQMVAGVAHEINTPLGYAQSNVQTVREVLSGMEEPDAGKRESLDEAGMLLADAEHGMERISELVLTLKDFSRVDRSRTEPFNVNEALESALKICNNQLKGRIDVERDYAELPQVPCAPSELNQVFLNLMTNAAQAIEGPGLLKISTCAVDNRVEVRIRDNGCGMDPDVQAHIFEPFFTTKPIGQGTGLGLSIVFRIIENHQGQIKVQSTPGEGTEFLISLPAVPKRAASPAGSTMEQAGS</sequence>
<comment type="catalytic activity">
    <reaction evidence="1">
        <text>ATP + protein L-histidine = ADP + protein N-phospho-L-histidine.</text>
        <dbReference type="EC" id="2.7.13.3"/>
    </reaction>
</comment>
<name>A0A6M2BWY4_9GAMM</name>
<dbReference type="PRINTS" id="PR00344">
    <property type="entry name" value="BCTRLSENSOR"/>
</dbReference>
<dbReference type="InterPro" id="IPR005467">
    <property type="entry name" value="His_kinase_dom"/>
</dbReference>
<keyword evidence="4" id="KW-0472">Membrane</keyword>
<evidence type="ECO:0000259" key="5">
    <source>
        <dbReference type="PROSITE" id="PS50109"/>
    </source>
</evidence>
<evidence type="ECO:0000256" key="2">
    <source>
        <dbReference type="ARBA" id="ARBA00012438"/>
    </source>
</evidence>
<dbReference type="PROSITE" id="PS50109">
    <property type="entry name" value="HIS_KIN"/>
    <property type="match status" value="1"/>
</dbReference>
<dbReference type="SMART" id="SM00388">
    <property type="entry name" value="HisKA"/>
    <property type="match status" value="1"/>
</dbReference>
<dbReference type="InterPro" id="IPR045812">
    <property type="entry name" value="DAHL"/>
</dbReference>
<dbReference type="Proteomes" id="UP000472676">
    <property type="component" value="Unassembled WGS sequence"/>
</dbReference>
<dbReference type="Pfam" id="PF02518">
    <property type="entry name" value="HATPase_c"/>
    <property type="match status" value="1"/>
</dbReference>
<dbReference type="InterPro" id="IPR036097">
    <property type="entry name" value="HisK_dim/P_sf"/>
</dbReference>
<comment type="caution">
    <text evidence="6">The sequence shown here is derived from an EMBL/GenBank/DDBJ whole genome shotgun (WGS) entry which is preliminary data.</text>
</comment>
<feature type="domain" description="Histidine kinase" evidence="5">
    <location>
        <begin position="354"/>
        <end position="572"/>
    </location>
</feature>
<dbReference type="InterPro" id="IPR004358">
    <property type="entry name" value="Sig_transdc_His_kin-like_C"/>
</dbReference>
<proteinExistence type="predicted"/>
<dbReference type="SMART" id="SM00387">
    <property type="entry name" value="HATPase_c"/>
    <property type="match status" value="1"/>
</dbReference>
<dbReference type="PANTHER" id="PTHR43065">
    <property type="entry name" value="SENSOR HISTIDINE KINASE"/>
    <property type="match status" value="1"/>
</dbReference>
<dbReference type="Pfam" id="PF19443">
    <property type="entry name" value="DAHL"/>
    <property type="match status" value="1"/>
</dbReference>
<dbReference type="CDD" id="cd00082">
    <property type="entry name" value="HisKA"/>
    <property type="match status" value="1"/>
</dbReference>
<keyword evidence="7" id="KW-1185">Reference proteome</keyword>
<keyword evidence="3" id="KW-0597">Phosphoprotein</keyword>
<evidence type="ECO:0000313" key="7">
    <source>
        <dbReference type="Proteomes" id="UP000472676"/>
    </source>
</evidence>
<reference evidence="6 7" key="1">
    <citation type="journal article" date="2014" name="Int. J. Syst. Evol. Microbiol.">
        <title>Solimonas terrae sp. nov., isolated from soil.</title>
        <authorList>
            <person name="Kim S.J."/>
            <person name="Moon J.Y."/>
            <person name="Weon H.Y."/>
            <person name="Ahn J.H."/>
            <person name="Chen W.M."/>
            <person name="Kwon S.W."/>
        </authorList>
    </citation>
    <scope>NUCLEOTIDE SEQUENCE [LARGE SCALE GENOMIC DNA]</scope>
    <source>
        <strain evidence="6 7">KIS83-12</strain>
    </source>
</reference>
<dbReference type="Pfam" id="PF00512">
    <property type="entry name" value="HisKA"/>
    <property type="match status" value="1"/>
</dbReference>
<organism evidence="6 7">
    <name type="scientific">Solimonas terrae</name>
    <dbReference type="NCBI Taxonomy" id="1396819"/>
    <lineage>
        <taxon>Bacteria</taxon>
        <taxon>Pseudomonadati</taxon>
        <taxon>Pseudomonadota</taxon>
        <taxon>Gammaproteobacteria</taxon>
        <taxon>Nevskiales</taxon>
        <taxon>Nevskiaceae</taxon>
        <taxon>Solimonas</taxon>
    </lineage>
</organism>
<gene>
    <name evidence="6" type="ORF">G7Y85_19765</name>
</gene>
<keyword evidence="4" id="KW-0812">Transmembrane</keyword>
<dbReference type="InterPro" id="IPR036890">
    <property type="entry name" value="HATPase_C_sf"/>
</dbReference>
<keyword evidence="4" id="KW-1133">Transmembrane helix</keyword>
<feature type="transmembrane region" description="Helical" evidence="4">
    <location>
        <begin position="275"/>
        <end position="293"/>
    </location>
</feature>
<evidence type="ECO:0000313" key="6">
    <source>
        <dbReference type="EMBL" id="NGY07018.1"/>
    </source>
</evidence>
<evidence type="ECO:0000256" key="3">
    <source>
        <dbReference type="ARBA" id="ARBA00022553"/>
    </source>
</evidence>
<dbReference type="SUPFAM" id="SSF47384">
    <property type="entry name" value="Homodimeric domain of signal transducing histidine kinase"/>
    <property type="match status" value="1"/>
</dbReference>
<evidence type="ECO:0000256" key="4">
    <source>
        <dbReference type="SAM" id="Phobius"/>
    </source>
</evidence>
<dbReference type="SUPFAM" id="SSF55874">
    <property type="entry name" value="ATPase domain of HSP90 chaperone/DNA topoisomerase II/histidine kinase"/>
    <property type="match status" value="1"/>
</dbReference>
<dbReference type="InterPro" id="IPR003661">
    <property type="entry name" value="HisK_dim/P_dom"/>
</dbReference>
<evidence type="ECO:0000256" key="1">
    <source>
        <dbReference type="ARBA" id="ARBA00000085"/>
    </source>
</evidence>
<keyword evidence="6" id="KW-0808">Transferase</keyword>
<dbReference type="EC" id="2.7.13.3" evidence="2"/>
<dbReference type="GO" id="GO:0000155">
    <property type="term" value="F:phosphorelay sensor kinase activity"/>
    <property type="evidence" value="ECO:0007669"/>
    <property type="project" value="InterPro"/>
</dbReference>
<dbReference type="Gene3D" id="1.10.287.130">
    <property type="match status" value="1"/>
</dbReference>
<protein>
    <recommendedName>
        <fullName evidence="2">histidine kinase</fullName>
        <ecNumber evidence="2">2.7.13.3</ecNumber>
    </recommendedName>
</protein>
<dbReference type="AlphaFoldDB" id="A0A6M2BWY4"/>